<dbReference type="GO" id="GO:0010215">
    <property type="term" value="P:cellulose microfibril organization"/>
    <property type="evidence" value="ECO:0007669"/>
    <property type="project" value="InterPro"/>
</dbReference>
<reference evidence="5" key="2">
    <citation type="journal article" date="2022" name="Hortic Res">
        <title>The genome of Dioscorea zingiberensis sheds light on the biosynthesis, origin and evolution of the medicinally important diosgenin saponins.</title>
        <authorList>
            <person name="Li Y."/>
            <person name="Tan C."/>
            <person name="Li Z."/>
            <person name="Guo J."/>
            <person name="Li S."/>
            <person name="Chen X."/>
            <person name="Wang C."/>
            <person name="Dai X."/>
            <person name="Yang H."/>
            <person name="Song W."/>
            <person name="Hou L."/>
            <person name="Xu J."/>
            <person name="Tong Z."/>
            <person name="Xu A."/>
            <person name="Yuan X."/>
            <person name="Wang W."/>
            <person name="Yang Q."/>
            <person name="Chen L."/>
            <person name="Sun Z."/>
            <person name="Wang K."/>
            <person name="Pan B."/>
            <person name="Chen J."/>
            <person name="Bao Y."/>
            <person name="Liu F."/>
            <person name="Qi X."/>
            <person name="Gang D.R."/>
            <person name="Wen J."/>
            <person name="Li J."/>
        </authorList>
    </citation>
    <scope>NUCLEOTIDE SEQUENCE</scope>
    <source>
        <strain evidence="5">Dzin_1.0</strain>
    </source>
</reference>
<name>A0A9D5HNN5_9LILI</name>
<evidence type="ECO:0000256" key="2">
    <source>
        <dbReference type="ARBA" id="ARBA00022729"/>
    </source>
</evidence>
<dbReference type="PANTHER" id="PTHR31052">
    <property type="entry name" value="COBRA-LIKE PROTEIN 7"/>
    <property type="match status" value="1"/>
</dbReference>
<evidence type="ECO:0000256" key="1">
    <source>
        <dbReference type="ARBA" id="ARBA00005507"/>
    </source>
</evidence>
<comment type="caution">
    <text evidence="5">The sequence shown here is derived from an EMBL/GenBank/DDBJ whole genome shotgun (WGS) entry which is preliminary data.</text>
</comment>
<evidence type="ECO:0000313" key="5">
    <source>
        <dbReference type="EMBL" id="KAJ0983223.1"/>
    </source>
</evidence>
<feature type="compositionally biased region" description="Low complexity" evidence="4">
    <location>
        <begin position="314"/>
        <end position="325"/>
    </location>
</feature>
<keyword evidence="2" id="KW-0732">Signal</keyword>
<gene>
    <name evidence="5" type="ORF">J5N97_011478</name>
</gene>
<keyword evidence="3" id="KW-0325">Glycoprotein</keyword>
<evidence type="ECO:0000256" key="3">
    <source>
        <dbReference type="ARBA" id="ARBA00023180"/>
    </source>
</evidence>
<reference evidence="5" key="1">
    <citation type="submission" date="2021-03" db="EMBL/GenBank/DDBJ databases">
        <authorList>
            <person name="Li Z."/>
            <person name="Yang C."/>
        </authorList>
    </citation>
    <scope>NUCLEOTIDE SEQUENCE</scope>
    <source>
        <strain evidence="5">Dzin_1.0</strain>
        <tissue evidence="5">Leaf</tissue>
    </source>
</reference>
<dbReference type="EMBL" id="JAGGNH010000002">
    <property type="protein sequence ID" value="KAJ0983223.1"/>
    <property type="molecule type" value="Genomic_DNA"/>
</dbReference>
<comment type="similarity">
    <text evidence="1">Belongs to the COBRA family.</text>
</comment>
<feature type="region of interest" description="Disordered" evidence="4">
    <location>
        <begin position="306"/>
        <end position="345"/>
    </location>
</feature>
<accession>A0A9D5HNN5</accession>
<keyword evidence="6" id="KW-1185">Reference proteome</keyword>
<proteinExistence type="inferred from homology"/>
<evidence type="ECO:0000313" key="6">
    <source>
        <dbReference type="Proteomes" id="UP001085076"/>
    </source>
</evidence>
<protein>
    <submittedName>
        <fullName evidence="5">Uncharacterized protein</fullName>
    </submittedName>
</protein>
<dbReference type="OrthoDB" id="2014623at2759"/>
<feature type="compositionally biased region" description="Gly residues" evidence="4">
    <location>
        <begin position="336"/>
        <end position="345"/>
    </location>
</feature>
<sequence length="345" mass="38941">MNQIQVEIDLTGTQFGVKPPGVPMPKTIKLLNDGFKCPNPTKKASNMYVCCVKDPKFKKKKKDDSNKFLPRQYGDLNIVYDVLQAYGNNYLAQVTMDNDSPLSRLDNWNLTWEWKQENRVHLQHERRRIHTPEGFLLTASMAPKASTTLSFRLCSGRELGEETDNCMTPAGDGGNDDKIRKLPFCCKNGTLLPPTMNATKSHAIFQLKFFKMPPDLNRTALFPPQSWKINGFLDPEYKCGPPVRGQPLDVPRPERAIGEHTTTAVASWRGGVQHSTTQTQELSLLRLFLGVLQRLRRPIQHMRVRLRRGRGLRPGRAPLLLPQRGSPRPVRQPDGQGQGLGQAQA</sequence>
<organism evidence="5 6">
    <name type="scientific">Dioscorea zingiberensis</name>
    <dbReference type="NCBI Taxonomy" id="325984"/>
    <lineage>
        <taxon>Eukaryota</taxon>
        <taxon>Viridiplantae</taxon>
        <taxon>Streptophyta</taxon>
        <taxon>Embryophyta</taxon>
        <taxon>Tracheophyta</taxon>
        <taxon>Spermatophyta</taxon>
        <taxon>Magnoliopsida</taxon>
        <taxon>Liliopsida</taxon>
        <taxon>Dioscoreales</taxon>
        <taxon>Dioscoreaceae</taxon>
        <taxon>Dioscorea</taxon>
    </lineage>
</organism>
<dbReference type="Proteomes" id="UP001085076">
    <property type="component" value="Miscellaneous, Linkage group lg02"/>
</dbReference>
<evidence type="ECO:0000256" key="4">
    <source>
        <dbReference type="SAM" id="MobiDB-lite"/>
    </source>
</evidence>
<dbReference type="PANTHER" id="PTHR31052:SF2">
    <property type="entry name" value="COBRA-LIKE PROTEIN 10"/>
    <property type="match status" value="1"/>
</dbReference>
<dbReference type="GO" id="GO:0016020">
    <property type="term" value="C:membrane"/>
    <property type="evidence" value="ECO:0007669"/>
    <property type="project" value="InterPro"/>
</dbReference>
<dbReference type="InterPro" id="IPR006918">
    <property type="entry name" value="COBRA_pln"/>
</dbReference>
<dbReference type="AlphaFoldDB" id="A0A9D5HNN5"/>
<dbReference type="Pfam" id="PF04833">
    <property type="entry name" value="COBRA"/>
    <property type="match status" value="2"/>
</dbReference>